<dbReference type="STRING" id="529505.SAMN05421761_11549"/>
<feature type="chain" id="PRO_5013111600" description="DUF4252 domain-containing protein" evidence="1">
    <location>
        <begin position="22"/>
        <end position="161"/>
    </location>
</feature>
<evidence type="ECO:0000313" key="3">
    <source>
        <dbReference type="Proteomes" id="UP000186026"/>
    </source>
</evidence>
<protein>
    <recommendedName>
        <fullName evidence="4">DUF4252 domain-containing protein</fullName>
    </recommendedName>
</protein>
<evidence type="ECO:0000313" key="2">
    <source>
        <dbReference type="EMBL" id="SIT08119.1"/>
    </source>
</evidence>
<proteinExistence type="predicted"/>
<sequence length="161" mass="18262">MKKYILLSAAVLMLFAQSSFAQSKSVEALYQKHKSNPDFFHMDLGGNFMNFAKGFNINLSEDQSSLLTKSLERMKFYKLPNQASSKSDFQGLQKSLEKEKFDLMMEVSEKNNNVMIYTKGNSKISDIVMMINDKNSDFIILELHGDFDAKTLSDVGKSVSK</sequence>
<organism evidence="2 3">
    <name type="scientific">Belliella pelovolcani</name>
    <dbReference type="NCBI Taxonomy" id="529505"/>
    <lineage>
        <taxon>Bacteria</taxon>
        <taxon>Pseudomonadati</taxon>
        <taxon>Bacteroidota</taxon>
        <taxon>Cytophagia</taxon>
        <taxon>Cytophagales</taxon>
        <taxon>Cyclobacteriaceae</taxon>
        <taxon>Belliella</taxon>
    </lineage>
</organism>
<dbReference type="Proteomes" id="UP000186026">
    <property type="component" value="Unassembled WGS sequence"/>
</dbReference>
<dbReference type="AlphaFoldDB" id="A0A1N7PCH8"/>
<dbReference type="RefSeq" id="WP_076502557.1">
    <property type="nucleotide sequence ID" value="NZ_FTOP01000015.1"/>
</dbReference>
<evidence type="ECO:0008006" key="4">
    <source>
        <dbReference type="Google" id="ProtNLM"/>
    </source>
</evidence>
<gene>
    <name evidence="2" type="ORF">SAMN05421761_11549</name>
</gene>
<name>A0A1N7PCH8_9BACT</name>
<dbReference type="OrthoDB" id="824552at2"/>
<dbReference type="EMBL" id="FTOP01000015">
    <property type="protein sequence ID" value="SIT08119.1"/>
    <property type="molecule type" value="Genomic_DNA"/>
</dbReference>
<dbReference type="Pfam" id="PF14060">
    <property type="entry name" value="DUF4252"/>
    <property type="match status" value="1"/>
</dbReference>
<reference evidence="3" key="1">
    <citation type="submission" date="2017-01" db="EMBL/GenBank/DDBJ databases">
        <authorList>
            <person name="Varghese N."/>
            <person name="Submissions S."/>
        </authorList>
    </citation>
    <scope>NUCLEOTIDE SEQUENCE [LARGE SCALE GENOMIC DNA]</scope>
    <source>
        <strain evidence="3">DSM 46698</strain>
    </source>
</reference>
<accession>A0A1N7PCH8</accession>
<keyword evidence="1" id="KW-0732">Signal</keyword>
<keyword evidence="3" id="KW-1185">Reference proteome</keyword>
<dbReference type="InterPro" id="IPR025348">
    <property type="entry name" value="DUF4252"/>
</dbReference>
<feature type="signal peptide" evidence="1">
    <location>
        <begin position="1"/>
        <end position="21"/>
    </location>
</feature>
<evidence type="ECO:0000256" key="1">
    <source>
        <dbReference type="SAM" id="SignalP"/>
    </source>
</evidence>